<evidence type="ECO:0000313" key="3">
    <source>
        <dbReference type="Proteomes" id="UP000009885"/>
    </source>
</evidence>
<comment type="caution">
    <text evidence="2">The sequence shown here is derived from an EMBL/GenBank/DDBJ whole genome shotgun (WGS) entry which is preliminary data.</text>
</comment>
<dbReference type="InterPro" id="IPR005531">
    <property type="entry name" value="Asp23"/>
</dbReference>
<dbReference type="eggNOG" id="COG1302">
    <property type="taxonomic scope" value="Bacteria"/>
</dbReference>
<organism evidence="2 3">
    <name type="scientific">Staphylococcus massiliensis S46</name>
    <dbReference type="NCBI Taxonomy" id="1229783"/>
    <lineage>
        <taxon>Bacteria</taxon>
        <taxon>Bacillati</taxon>
        <taxon>Bacillota</taxon>
        <taxon>Bacilli</taxon>
        <taxon>Bacillales</taxon>
        <taxon>Staphylococcaceae</taxon>
        <taxon>Staphylococcus</taxon>
    </lineage>
</organism>
<reference evidence="2 3" key="1">
    <citation type="journal article" date="2013" name="Genome Announc.">
        <title>Genome Sequence of Staphylococcus massiliensis Strain S46, Isolated from the Surface of Healthy Human Skin.</title>
        <authorList>
            <person name="Srivastav R."/>
            <person name="Singh A."/>
            <person name="Jangir P.K."/>
            <person name="Kumari C."/>
            <person name="Muduli S."/>
            <person name="Sharma R."/>
        </authorList>
    </citation>
    <scope>NUCLEOTIDE SEQUENCE [LARGE SCALE GENOMIC DNA]</scope>
    <source>
        <strain evidence="2 3">S46</strain>
    </source>
</reference>
<dbReference type="Proteomes" id="UP000009885">
    <property type="component" value="Unassembled WGS sequence"/>
</dbReference>
<dbReference type="PANTHER" id="PTHR34297">
    <property type="entry name" value="HYPOTHETICAL CYTOSOLIC PROTEIN-RELATED"/>
    <property type="match status" value="1"/>
</dbReference>
<dbReference type="AlphaFoldDB" id="K9B4Y1"/>
<gene>
    <name evidence="2" type="ORF">C273_03145</name>
</gene>
<sequence length="125" mass="13922">MVQAIAKEHPNLGNVEIAPEVISVIASIAASEVEGVHGLFSDFKDITLERFGKRNPSKGIKVETKDNEIYIDVYCSFKYGTRISETAHKVQNAIHNSIKTMTAITPKQVNIHISHIEVSHNKKVR</sequence>
<evidence type="ECO:0000313" key="2">
    <source>
        <dbReference type="EMBL" id="EKU49857.1"/>
    </source>
</evidence>
<dbReference type="EMBL" id="AMSQ01000004">
    <property type="protein sequence ID" value="EKU49857.1"/>
    <property type="molecule type" value="Genomic_DNA"/>
</dbReference>
<dbReference type="Pfam" id="PF03780">
    <property type="entry name" value="Asp23"/>
    <property type="match status" value="1"/>
</dbReference>
<comment type="similarity">
    <text evidence="1">Belongs to the asp23 family.</text>
</comment>
<proteinExistence type="inferred from homology"/>
<dbReference type="OrthoDB" id="9793465at2"/>
<name>K9B4Y1_9STAP</name>
<accession>K9B4Y1</accession>
<keyword evidence="3" id="KW-1185">Reference proteome</keyword>
<dbReference type="PANTHER" id="PTHR34297:SF1">
    <property type="entry name" value="ASP23_GLS24 FAMILY ENVELOPE STRESS RESPONSE PROTEIN"/>
    <property type="match status" value="1"/>
</dbReference>
<dbReference type="STRING" id="1229783.C273_03145"/>
<evidence type="ECO:0000256" key="1">
    <source>
        <dbReference type="ARBA" id="ARBA00005721"/>
    </source>
</evidence>
<dbReference type="PATRIC" id="fig|1229783.3.peg.634"/>
<dbReference type="RefSeq" id="WP_009382514.1">
    <property type="nucleotide sequence ID" value="NZ_AMSQ01000004.1"/>
</dbReference>
<protein>
    <submittedName>
        <fullName evidence="2">Uncharacterized protein</fullName>
    </submittedName>
</protein>